<dbReference type="EMBL" id="BPVZ01000431">
    <property type="protein sequence ID" value="GKV51072.1"/>
    <property type="molecule type" value="Genomic_DNA"/>
</dbReference>
<proteinExistence type="predicted"/>
<reference evidence="2 3" key="1">
    <citation type="journal article" date="2021" name="Commun. Biol.">
        <title>The genome of Shorea leprosula (Dipterocarpaceae) highlights the ecological relevance of drought in aseasonal tropical rainforests.</title>
        <authorList>
            <person name="Ng K.K.S."/>
            <person name="Kobayashi M.J."/>
            <person name="Fawcett J.A."/>
            <person name="Hatakeyama M."/>
            <person name="Paape T."/>
            <person name="Ng C.H."/>
            <person name="Ang C.C."/>
            <person name="Tnah L.H."/>
            <person name="Lee C.T."/>
            <person name="Nishiyama T."/>
            <person name="Sese J."/>
            <person name="O'Brien M.J."/>
            <person name="Copetti D."/>
            <person name="Mohd Noor M.I."/>
            <person name="Ong R.C."/>
            <person name="Putra M."/>
            <person name="Sireger I.Z."/>
            <person name="Indrioko S."/>
            <person name="Kosugi Y."/>
            <person name="Izuno A."/>
            <person name="Isagi Y."/>
            <person name="Lee S.L."/>
            <person name="Shimizu K.K."/>
        </authorList>
    </citation>
    <scope>NUCLEOTIDE SEQUENCE [LARGE SCALE GENOMIC DNA]</scope>
    <source>
        <strain evidence="2">214</strain>
    </source>
</reference>
<dbReference type="Proteomes" id="UP001054252">
    <property type="component" value="Unassembled WGS sequence"/>
</dbReference>
<evidence type="ECO:0000313" key="3">
    <source>
        <dbReference type="Proteomes" id="UP001054252"/>
    </source>
</evidence>
<feature type="compositionally biased region" description="Basic and acidic residues" evidence="1">
    <location>
        <begin position="94"/>
        <end position="105"/>
    </location>
</feature>
<name>A0AAV5MRP7_9ROSI</name>
<accession>A0AAV5MRP7</accession>
<keyword evidence="3" id="KW-1185">Reference proteome</keyword>
<organism evidence="2 3">
    <name type="scientific">Rubroshorea leprosula</name>
    <dbReference type="NCBI Taxonomy" id="152421"/>
    <lineage>
        <taxon>Eukaryota</taxon>
        <taxon>Viridiplantae</taxon>
        <taxon>Streptophyta</taxon>
        <taxon>Embryophyta</taxon>
        <taxon>Tracheophyta</taxon>
        <taxon>Spermatophyta</taxon>
        <taxon>Magnoliopsida</taxon>
        <taxon>eudicotyledons</taxon>
        <taxon>Gunneridae</taxon>
        <taxon>Pentapetalae</taxon>
        <taxon>rosids</taxon>
        <taxon>malvids</taxon>
        <taxon>Malvales</taxon>
        <taxon>Dipterocarpaceae</taxon>
        <taxon>Rubroshorea</taxon>
    </lineage>
</organism>
<feature type="region of interest" description="Disordered" evidence="1">
    <location>
        <begin position="59"/>
        <end position="161"/>
    </location>
</feature>
<evidence type="ECO:0000313" key="2">
    <source>
        <dbReference type="EMBL" id="GKV51072.1"/>
    </source>
</evidence>
<dbReference type="AlphaFoldDB" id="A0AAV5MRP7"/>
<gene>
    <name evidence="2" type="ORF">SLEP1_g57750</name>
</gene>
<evidence type="ECO:0000256" key="1">
    <source>
        <dbReference type="SAM" id="MobiDB-lite"/>
    </source>
</evidence>
<protein>
    <submittedName>
        <fullName evidence="2">Uncharacterized protein</fullName>
    </submittedName>
</protein>
<sequence length="594" mass="67861">MCDGRVMILCHQSGKISKTVMLKDLELIDTEISGEEADSIDEEASTDVGNLNLHGNHVTEVDQQEGRGADDGLENSGSHERIMGMEGNEPKSINAEKSHSDRDSGSKAVQSKRRRNLEECYPQSLAADSATKTQWVTGRTKKRQGRRKKAQHTAEEKAKWVGSSSLSDGCIEHRNQDSEEEVQSRLLAIEGQITAQGSDGRWVEEPELVKKLVVKYFRELFQGESWSRPKLDGVTFKQITEEQQEWLEGPFSAEEIEEGLKSCDGNKAPGTEGFNFSFIKFVWSSLKEDFVSFFEEFHQRGSKEKGGLGVQDLCRRNWVLLGKWWFRFGDDVANLWKQVLRDKYYGGKEVLDITAVDTWQLSKIWGDVIHIGGISERLQNMLVRGFKWEVMRWGIGKGIDGVGILHGEGREGGRERDEEDLLMKLLGKVRIKIGGDDSWRWVHDSEGNYVVKKAYEFLAPLESILQGQLCRLVWCNLVPSKVLHWWGVESMLPNSVAAIAEFFWSSFGRLVGKEMGACMFLIVSWYLWYWRNGSFKEKLLDMVQIKSFSWIKSKNTSAMFSFHEWTGDPVACALEVRRHKKELKRYLKLKQGHI</sequence>
<feature type="compositionally biased region" description="Basic and acidic residues" evidence="1">
    <location>
        <begin position="59"/>
        <end position="70"/>
    </location>
</feature>
<comment type="caution">
    <text evidence="2">The sequence shown here is derived from an EMBL/GenBank/DDBJ whole genome shotgun (WGS) entry which is preliminary data.</text>
</comment>
<feature type="compositionally biased region" description="Basic residues" evidence="1">
    <location>
        <begin position="139"/>
        <end position="151"/>
    </location>
</feature>